<organism evidence="2 3">
    <name type="scientific">Mogibacterium kristiansenii</name>
    <dbReference type="NCBI Taxonomy" id="2606708"/>
    <lineage>
        <taxon>Bacteria</taxon>
        <taxon>Bacillati</taxon>
        <taxon>Bacillota</taxon>
        <taxon>Clostridia</taxon>
        <taxon>Peptostreptococcales</taxon>
        <taxon>Anaerovoracaceae</taxon>
        <taxon>Mogibacterium</taxon>
    </lineage>
</organism>
<comment type="caution">
    <text evidence="2">The sequence shown here is derived from an EMBL/GenBank/DDBJ whole genome shotgun (WGS) entry which is preliminary data.</text>
</comment>
<dbReference type="InterPro" id="IPR003646">
    <property type="entry name" value="SH3-like_bac-type"/>
</dbReference>
<accession>A0A6N7XNM1</accession>
<evidence type="ECO:0000313" key="3">
    <source>
        <dbReference type="Proteomes" id="UP000469424"/>
    </source>
</evidence>
<dbReference type="EMBL" id="VUNA01000014">
    <property type="protein sequence ID" value="MST71131.1"/>
    <property type="molecule type" value="Genomic_DNA"/>
</dbReference>
<dbReference type="InterPro" id="IPR002901">
    <property type="entry name" value="MGlyc_endo_b_GlcNAc-like_dom"/>
</dbReference>
<proteinExistence type="predicted"/>
<evidence type="ECO:0000259" key="1">
    <source>
        <dbReference type="SMART" id="SM00047"/>
    </source>
</evidence>
<dbReference type="AlphaFoldDB" id="A0A6N7XNM1"/>
<dbReference type="Proteomes" id="UP000469424">
    <property type="component" value="Unassembled WGS sequence"/>
</dbReference>
<dbReference type="RefSeq" id="WP_154554694.1">
    <property type="nucleotide sequence ID" value="NZ_VUNA01000014.1"/>
</dbReference>
<dbReference type="Pfam" id="PF08239">
    <property type="entry name" value="SH3_3"/>
    <property type="match status" value="1"/>
</dbReference>
<gene>
    <name evidence="2" type="ORF">FYJ65_07360</name>
</gene>
<dbReference type="Gene3D" id="2.30.30.40">
    <property type="entry name" value="SH3 Domains"/>
    <property type="match status" value="1"/>
</dbReference>
<protein>
    <submittedName>
        <fullName evidence="2">SH3 domain-containing protein</fullName>
    </submittedName>
</protein>
<dbReference type="SMART" id="SM00047">
    <property type="entry name" value="LYZ2"/>
    <property type="match status" value="1"/>
</dbReference>
<name>A0A6N7XNM1_9FIRM</name>
<evidence type="ECO:0000313" key="2">
    <source>
        <dbReference type="EMBL" id="MST71131.1"/>
    </source>
</evidence>
<feature type="domain" description="Mannosyl-glycoprotein endo-beta-N-acetylglucosamidase-like" evidence="1">
    <location>
        <begin position="312"/>
        <end position="462"/>
    </location>
</feature>
<dbReference type="GO" id="GO:0004040">
    <property type="term" value="F:amidase activity"/>
    <property type="evidence" value="ECO:0007669"/>
    <property type="project" value="InterPro"/>
</dbReference>
<reference evidence="2 3" key="1">
    <citation type="submission" date="2019-08" db="EMBL/GenBank/DDBJ databases">
        <title>In-depth cultivation of the pig gut microbiome towards novel bacterial diversity and tailored functional studies.</title>
        <authorList>
            <person name="Wylensek D."/>
            <person name="Hitch T.C.A."/>
            <person name="Clavel T."/>
        </authorList>
    </citation>
    <scope>NUCLEOTIDE SEQUENCE [LARGE SCALE GENOMIC DNA]</scope>
    <source>
        <strain evidence="2 3">WCA-MUC-591-APC-4B</strain>
    </source>
</reference>
<keyword evidence="3" id="KW-1185">Reference proteome</keyword>
<sequence>MRRFAERGGGIRMMVIGMMFLCLWMAGTNFSRAAIKAKPGNATASINAKAGTVLREKASTSSKKIRTLRNNTKITVYYEVYTHRTRTDSRYHWYRIGVGKKKGYVLAKRVDGIRYQAVLGRASRKVPARIGPKTSMKAKGKLSKGTVVSVRLRSRYKGAKTWWDKVLVNGKYRYVIADSLTKVSTSDYDAYLKSHGFPASYRKSLKKLHNEHPNWVFRAKKVNLSYSTVLSRETRDGVSLIYKSYPKSYRDKGRKSYRNGKYIAKDGSTWFNANKKVVSYYMDPRHFLNDRNIYMYLSLNYHSYQNTGTVNKVLSGTELPKRGFSPSLFVSAGKKYKVSPIFLASRARQETGGGSIAIRGYRMKGKTVYNPYNIGASSGSNPVMKGLKYAYRKGWTSRTKAVYGGAQVLSKDYINRGQNTIYYQRFNVKNGWLRAGTHQYMTNITAPYTESKSMAKAYKAYGLTGEKLVFEIPVYKSMPSSTKLPK</sequence>